<evidence type="ECO:0000313" key="6">
    <source>
        <dbReference type="EMBL" id="GAA4837615.1"/>
    </source>
</evidence>
<dbReference type="PRINTS" id="PR01466">
    <property type="entry name" value="ARGDEIMINASE"/>
</dbReference>
<comment type="catalytic activity">
    <reaction evidence="5">
        <text>L-arginine + H2O = L-citrulline + NH4(+)</text>
        <dbReference type="Rhea" id="RHEA:19597"/>
        <dbReference type="ChEBI" id="CHEBI:15377"/>
        <dbReference type="ChEBI" id="CHEBI:28938"/>
        <dbReference type="ChEBI" id="CHEBI:32682"/>
        <dbReference type="ChEBI" id="CHEBI:57743"/>
        <dbReference type="EC" id="3.5.3.6"/>
    </reaction>
</comment>
<reference evidence="7" key="1">
    <citation type="journal article" date="2019" name="Int. J. Syst. Evol. Microbiol.">
        <title>The Global Catalogue of Microorganisms (GCM) 10K type strain sequencing project: providing services to taxonomists for standard genome sequencing and annotation.</title>
        <authorList>
            <consortium name="The Broad Institute Genomics Platform"/>
            <consortium name="The Broad Institute Genome Sequencing Center for Infectious Disease"/>
            <person name="Wu L."/>
            <person name="Ma J."/>
        </authorList>
    </citation>
    <scope>NUCLEOTIDE SEQUENCE [LARGE SCALE GENOMIC DNA]</scope>
    <source>
        <strain evidence="7">JCM 18326</strain>
    </source>
</reference>
<dbReference type="EMBL" id="BAABJX010000035">
    <property type="protein sequence ID" value="GAA4837615.1"/>
    <property type="molecule type" value="Genomic_DNA"/>
</dbReference>
<keyword evidence="4" id="KW-0378">Hydrolase</keyword>
<keyword evidence="7" id="KW-1185">Reference proteome</keyword>
<evidence type="ECO:0000313" key="7">
    <source>
        <dbReference type="Proteomes" id="UP001500298"/>
    </source>
</evidence>
<protein>
    <recommendedName>
        <fullName evidence="3">arginine deiminase</fullName>
        <ecNumber evidence="3">3.5.3.6</ecNumber>
    </recommendedName>
</protein>
<accession>A0ABP9DGP0</accession>
<comment type="similarity">
    <text evidence="2">Belongs to the arginine deiminase family.</text>
</comment>
<evidence type="ECO:0000256" key="2">
    <source>
        <dbReference type="ARBA" id="ARBA00010206"/>
    </source>
</evidence>
<dbReference type="PANTHER" id="PTHR47271">
    <property type="entry name" value="ARGININE DEIMINASE"/>
    <property type="match status" value="1"/>
</dbReference>
<dbReference type="PANTHER" id="PTHR47271:SF2">
    <property type="entry name" value="ARGININE DEIMINASE"/>
    <property type="match status" value="1"/>
</dbReference>
<comment type="pathway">
    <text evidence="1">Amino-acid degradation; L-arginine degradation via ADI pathway; carbamoyl phosphate from L-arginine: step 1/2.</text>
</comment>
<dbReference type="Pfam" id="PF02274">
    <property type="entry name" value="ADI"/>
    <property type="match status" value="1"/>
</dbReference>
<dbReference type="RefSeq" id="WP_345372022.1">
    <property type="nucleotide sequence ID" value="NZ_BAABJX010000035.1"/>
</dbReference>
<dbReference type="InterPro" id="IPR003876">
    <property type="entry name" value="Arg_deiminase"/>
</dbReference>
<name>A0ABP9DGP0_9BACT</name>
<dbReference type="EC" id="3.5.3.6" evidence="3"/>
<evidence type="ECO:0000256" key="4">
    <source>
        <dbReference type="ARBA" id="ARBA00022801"/>
    </source>
</evidence>
<gene>
    <name evidence="6" type="primary">arcA</name>
    <name evidence="6" type="ORF">GCM10023331_23460</name>
</gene>
<evidence type="ECO:0000256" key="5">
    <source>
        <dbReference type="ARBA" id="ARBA00049429"/>
    </source>
</evidence>
<proteinExistence type="inferred from homology"/>
<sequence>MEQKLHVSSEVGTLRKLMIHSPDEGIGKVIPTKAQEWLFEDIIHVETMRSKEYDLYIKLLLYFLDYEKIHQQISDADHPENKRNFYKPDKEEYFLSDKVIEPQYLLSEILDMRDVRNRLVASICAYEETSYHTQEELLEIPSKILARTLISGIMPDGSMIFPPIPNFIFTRDIGIMINDHILLNKPAKAARARESILAKYIFHNHPMFATYKDNIIEVNEPKDFFLLDNEELSKSRITLEGGDIMTIAPNHLLVGVSERTSLHAASMLVQIMHERNVVEKVTVIRIPAKRAYMHIDTTFTQVKRNLWVMFGSFSKQGMEQEQRGFIRSLVGEQNSDHLEILQYVKGEDYNTPKRFTYLEDLLDDISQNDLHSTEPTEFIYSGDNQFPYGRREQWTDSCNVLAIKEGVVIGYDRNDKTSEGFRKKGMTVIDAAELLDKFDREELHPDQVENTLILLPSAELSRARGGSHCMSMPLFRDPLIG</sequence>
<dbReference type="Proteomes" id="UP001500298">
    <property type="component" value="Unassembled WGS sequence"/>
</dbReference>
<organism evidence="6 7">
    <name type="scientific">Algivirga pacifica</name>
    <dbReference type="NCBI Taxonomy" id="1162670"/>
    <lineage>
        <taxon>Bacteria</taxon>
        <taxon>Pseudomonadati</taxon>
        <taxon>Bacteroidota</taxon>
        <taxon>Cytophagia</taxon>
        <taxon>Cytophagales</taxon>
        <taxon>Flammeovirgaceae</taxon>
        <taxon>Algivirga</taxon>
    </lineage>
</organism>
<comment type="caution">
    <text evidence="6">The sequence shown here is derived from an EMBL/GenBank/DDBJ whole genome shotgun (WGS) entry which is preliminary data.</text>
</comment>
<dbReference type="Gene3D" id="3.75.10.10">
    <property type="entry name" value="L-arginine/glycine Amidinotransferase, Chain A"/>
    <property type="match status" value="2"/>
</dbReference>
<evidence type="ECO:0000256" key="3">
    <source>
        <dbReference type="ARBA" id="ARBA00012171"/>
    </source>
</evidence>
<evidence type="ECO:0000256" key="1">
    <source>
        <dbReference type="ARBA" id="ARBA00005213"/>
    </source>
</evidence>
<dbReference type="SUPFAM" id="SSF55909">
    <property type="entry name" value="Pentein"/>
    <property type="match status" value="1"/>
</dbReference>